<dbReference type="InterPro" id="IPR043425">
    <property type="entry name" value="NusG-like"/>
</dbReference>
<dbReference type="AlphaFoldDB" id="A0A3S4QNR4"/>
<dbReference type="InterPro" id="IPR010215">
    <property type="entry name" value="Transcription_antiterm_RfaH"/>
</dbReference>
<dbReference type="OrthoDB" id="9790639at2"/>
<sequence>MLTVCRNGSNWYLLQCKPRQDERAQLNLQQQNYMTFRPRLMSEKSVRGKRHRVLESLFPGYVFIQLSRDDNWSPIRSTRGVSRIVEFNHVPAIVDNQVITHLRERTLQSIGFPAEHALEPGESLQIVEGPLSPLEGVFLSMHGDERVMLLLQFLNRQQHVCVPLRHLERQRPSSENRPA</sequence>
<dbReference type="CDD" id="cd09892">
    <property type="entry name" value="NGN_SP_RfaH"/>
    <property type="match status" value="1"/>
</dbReference>
<evidence type="ECO:0000256" key="3">
    <source>
        <dbReference type="ARBA" id="ARBA00023163"/>
    </source>
</evidence>
<evidence type="ECO:0000313" key="6">
    <source>
        <dbReference type="Proteomes" id="UP000281909"/>
    </source>
</evidence>
<dbReference type="GO" id="GO:0005829">
    <property type="term" value="C:cytosol"/>
    <property type="evidence" value="ECO:0007669"/>
    <property type="project" value="TreeGrafter"/>
</dbReference>
<evidence type="ECO:0000256" key="1">
    <source>
        <dbReference type="ARBA" id="ARBA00022814"/>
    </source>
</evidence>
<dbReference type="InterPro" id="IPR006645">
    <property type="entry name" value="NGN-like_dom"/>
</dbReference>
<evidence type="ECO:0000256" key="2">
    <source>
        <dbReference type="ARBA" id="ARBA00023015"/>
    </source>
</evidence>
<proteinExistence type="predicted"/>
<accession>A0A3S4QNR4</accession>
<dbReference type="Gene3D" id="3.30.70.940">
    <property type="entry name" value="NusG, N-terminal domain"/>
    <property type="match status" value="1"/>
</dbReference>
<protein>
    <submittedName>
        <fullName evidence="5">Transcription antitermination protein nusG</fullName>
    </submittedName>
</protein>
<dbReference type="PANTHER" id="PTHR30265:SF7">
    <property type="entry name" value="TRANSCRIPTION ANTITERMINATION PROTEIN RFAH"/>
    <property type="match status" value="1"/>
</dbReference>
<dbReference type="PANTHER" id="PTHR30265">
    <property type="entry name" value="RHO-INTERACTING TRANSCRIPTION TERMINATION FACTOR NUSG"/>
    <property type="match status" value="1"/>
</dbReference>
<gene>
    <name evidence="5" type="primary">rfaH</name>
    <name evidence="5" type="ORF">NCTC9428_03040</name>
</gene>
<name>A0A3S4QNR4_PSEFL</name>
<dbReference type="GO" id="GO:0031564">
    <property type="term" value="P:transcription antitermination"/>
    <property type="evidence" value="ECO:0007669"/>
    <property type="project" value="UniProtKB-KW"/>
</dbReference>
<dbReference type="NCBIfam" id="TIGR01955">
    <property type="entry name" value="RfaH"/>
    <property type="match status" value="1"/>
</dbReference>
<feature type="domain" description="NusG-like N-terminal" evidence="4">
    <location>
        <begin position="8"/>
        <end position="106"/>
    </location>
</feature>
<dbReference type="Proteomes" id="UP000281909">
    <property type="component" value="Chromosome"/>
</dbReference>
<keyword evidence="3" id="KW-0804">Transcription</keyword>
<organism evidence="5 6">
    <name type="scientific">Pseudomonas fluorescens</name>
    <dbReference type="NCBI Taxonomy" id="294"/>
    <lineage>
        <taxon>Bacteria</taxon>
        <taxon>Pseudomonadati</taxon>
        <taxon>Pseudomonadota</taxon>
        <taxon>Gammaproteobacteria</taxon>
        <taxon>Pseudomonadales</taxon>
        <taxon>Pseudomonadaceae</taxon>
        <taxon>Pseudomonas</taxon>
    </lineage>
</organism>
<dbReference type="NCBIfam" id="NF006534">
    <property type="entry name" value="PRK09014.1"/>
    <property type="match status" value="1"/>
</dbReference>
<dbReference type="SUPFAM" id="SSF82679">
    <property type="entry name" value="N-utilization substance G protein NusG, N-terminal domain"/>
    <property type="match status" value="1"/>
</dbReference>
<keyword evidence="2" id="KW-0805">Transcription regulation</keyword>
<dbReference type="InterPro" id="IPR036735">
    <property type="entry name" value="NGN_dom_sf"/>
</dbReference>
<evidence type="ECO:0000313" key="5">
    <source>
        <dbReference type="EMBL" id="VEF11421.1"/>
    </source>
</evidence>
<dbReference type="Pfam" id="PF02357">
    <property type="entry name" value="NusG"/>
    <property type="match status" value="1"/>
</dbReference>
<evidence type="ECO:0000259" key="4">
    <source>
        <dbReference type="SMART" id="SM00738"/>
    </source>
</evidence>
<dbReference type="GO" id="GO:0006354">
    <property type="term" value="P:DNA-templated transcription elongation"/>
    <property type="evidence" value="ECO:0007669"/>
    <property type="project" value="InterPro"/>
</dbReference>
<keyword evidence="1" id="KW-0889">Transcription antitermination</keyword>
<dbReference type="EMBL" id="LR134318">
    <property type="protein sequence ID" value="VEF11421.1"/>
    <property type="molecule type" value="Genomic_DNA"/>
</dbReference>
<dbReference type="SMART" id="SM00738">
    <property type="entry name" value="NGN"/>
    <property type="match status" value="1"/>
</dbReference>
<reference evidence="5 6" key="1">
    <citation type="submission" date="2018-12" db="EMBL/GenBank/DDBJ databases">
        <authorList>
            <consortium name="Pathogen Informatics"/>
        </authorList>
    </citation>
    <scope>NUCLEOTIDE SEQUENCE [LARGE SCALE GENOMIC DNA]</scope>
    <source>
        <strain evidence="5 6">NCTC9428</strain>
    </source>
</reference>
<dbReference type="RefSeq" id="WP_126363950.1">
    <property type="nucleotide sequence ID" value="NZ_LR134318.1"/>
</dbReference>